<dbReference type="GO" id="GO:0007186">
    <property type="term" value="P:G protein-coupled receptor signaling pathway"/>
    <property type="evidence" value="ECO:0007669"/>
    <property type="project" value="InterPro"/>
</dbReference>
<feature type="non-terminal residue" evidence="10">
    <location>
        <position position="1"/>
    </location>
</feature>
<evidence type="ECO:0000256" key="6">
    <source>
        <dbReference type="ARBA" id="ARBA00023136"/>
    </source>
</evidence>
<feature type="chain" id="PRO_5032724947" evidence="8">
    <location>
        <begin position="19"/>
        <end position="95"/>
    </location>
</feature>
<name>A0A851QDG7_ANHAN</name>
<keyword evidence="5" id="KW-1133">Transmembrane helix</keyword>
<comment type="caution">
    <text evidence="10">The sequence shown here is derived from an EMBL/GenBank/DDBJ whole genome shotgun (WGS) entry which is preliminary data.</text>
</comment>
<dbReference type="InterPro" id="IPR000725">
    <property type="entry name" value="Olfact_rcpt"/>
</dbReference>
<dbReference type="OrthoDB" id="9975554at2759"/>
<dbReference type="Gene3D" id="1.20.1070.10">
    <property type="entry name" value="Rhodopsin 7-helix transmembrane proteins"/>
    <property type="match status" value="1"/>
</dbReference>
<dbReference type="InterPro" id="IPR017452">
    <property type="entry name" value="GPCR_Rhodpsn_7TM"/>
</dbReference>
<accession>A0A851QDG7</accession>
<feature type="non-terminal residue" evidence="10">
    <location>
        <position position="95"/>
    </location>
</feature>
<dbReference type="PANTHER" id="PTHR26453">
    <property type="entry name" value="OLFACTORY RECEPTOR"/>
    <property type="match status" value="1"/>
</dbReference>
<gene>
    <name evidence="10" type="primary">Or10t2</name>
    <name evidence="10" type="ORF">ANHANH_R01175</name>
</gene>
<keyword evidence="11" id="KW-1185">Reference proteome</keyword>
<protein>
    <submittedName>
        <fullName evidence="10">O10T2 protein</fullName>
    </submittedName>
</protein>
<organism evidence="10 11">
    <name type="scientific">Anhinga anhinga</name>
    <name type="common">Anhinga</name>
    <name type="synonym">Plotus anhinga</name>
    <dbReference type="NCBI Taxonomy" id="56067"/>
    <lineage>
        <taxon>Eukaryota</taxon>
        <taxon>Metazoa</taxon>
        <taxon>Chordata</taxon>
        <taxon>Craniata</taxon>
        <taxon>Vertebrata</taxon>
        <taxon>Euteleostomi</taxon>
        <taxon>Archelosauria</taxon>
        <taxon>Archosauria</taxon>
        <taxon>Dinosauria</taxon>
        <taxon>Saurischia</taxon>
        <taxon>Theropoda</taxon>
        <taxon>Coelurosauria</taxon>
        <taxon>Aves</taxon>
        <taxon>Neognathae</taxon>
        <taxon>Neoaves</taxon>
        <taxon>Aequornithes</taxon>
        <taxon>Suliformes</taxon>
        <taxon>Anhingidae</taxon>
        <taxon>Anhinga</taxon>
    </lineage>
</organism>
<evidence type="ECO:0000256" key="3">
    <source>
        <dbReference type="ARBA" id="ARBA00022606"/>
    </source>
</evidence>
<dbReference type="Pfam" id="PF13853">
    <property type="entry name" value="7tm_4"/>
    <property type="match status" value="1"/>
</dbReference>
<evidence type="ECO:0000259" key="9">
    <source>
        <dbReference type="PROSITE" id="PS50262"/>
    </source>
</evidence>
<keyword evidence="3" id="KW-0716">Sensory transduction</keyword>
<comment type="subcellular location">
    <subcellularLocation>
        <location evidence="1">Cell membrane</location>
        <topology evidence="1">Multi-pass membrane protein</topology>
    </subcellularLocation>
</comment>
<dbReference type="GO" id="GO:0004984">
    <property type="term" value="F:olfactory receptor activity"/>
    <property type="evidence" value="ECO:0007669"/>
    <property type="project" value="InterPro"/>
</dbReference>
<reference evidence="10" key="1">
    <citation type="submission" date="2019-09" db="EMBL/GenBank/DDBJ databases">
        <title>Bird 10,000 Genomes (B10K) Project - Family phase.</title>
        <authorList>
            <person name="Zhang G."/>
        </authorList>
    </citation>
    <scope>NUCLEOTIDE SEQUENCE</scope>
    <source>
        <strain evidence="10">B10K-CU-031-38</strain>
    </source>
</reference>
<evidence type="ECO:0000256" key="4">
    <source>
        <dbReference type="ARBA" id="ARBA00022692"/>
    </source>
</evidence>
<keyword evidence="6" id="KW-0472">Membrane</keyword>
<feature type="signal peptide" evidence="8">
    <location>
        <begin position="1"/>
        <end position="18"/>
    </location>
</feature>
<proteinExistence type="predicted"/>
<dbReference type="SUPFAM" id="SSF81321">
    <property type="entry name" value="Family A G protein-coupled receptor-like"/>
    <property type="match status" value="1"/>
</dbReference>
<sequence length="95" mass="10491">IIVVFVSFLLILLSYVLIFNTALEIPSSEGKCKASSTCATHLTVVVVHFGCTSITCLRPISAYFLEEDTLIYVTYTVVTPLLNPVVYSLRNKDVC</sequence>
<dbReference type="Proteomes" id="UP000657035">
    <property type="component" value="Unassembled WGS sequence"/>
</dbReference>
<dbReference type="EMBL" id="WBMU01006894">
    <property type="protein sequence ID" value="NXC78333.1"/>
    <property type="molecule type" value="Genomic_DNA"/>
</dbReference>
<evidence type="ECO:0000256" key="5">
    <source>
        <dbReference type="ARBA" id="ARBA00022989"/>
    </source>
</evidence>
<evidence type="ECO:0000313" key="11">
    <source>
        <dbReference type="Proteomes" id="UP000657035"/>
    </source>
</evidence>
<evidence type="ECO:0000256" key="2">
    <source>
        <dbReference type="ARBA" id="ARBA00022475"/>
    </source>
</evidence>
<dbReference type="GO" id="GO:0005886">
    <property type="term" value="C:plasma membrane"/>
    <property type="evidence" value="ECO:0007669"/>
    <property type="project" value="UniProtKB-SubCell"/>
</dbReference>
<evidence type="ECO:0000313" key="10">
    <source>
        <dbReference type="EMBL" id="NXC78333.1"/>
    </source>
</evidence>
<evidence type="ECO:0000256" key="8">
    <source>
        <dbReference type="SAM" id="SignalP"/>
    </source>
</evidence>
<dbReference type="PRINTS" id="PR00245">
    <property type="entry name" value="OLFACTORYR"/>
</dbReference>
<evidence type="ECO:0000256" key="7">
    <source>
        <dbReference type="ARBA" id="ARBA00023224"/>
    </source>
</evidence>
<dbReference type="AlphaFoldDB" id="A0A851QDG7"/>
<keyword evidence="7" id="KW-0807">Transducer</keyword>
<keyword evidence="8" id="KW-0732">Signal</keyword>
<keyword evidence="2" id="KW-1003">Cell membrane</keyword>
<dbReference type="PROSITE" id="PS50262">
    <property type="entry name" value="G_PROTEIN_RECEP_F1_2"/>
    <property type="match status" value="1"/>
</dbReference>
<keyword evidence="4" id="KW-0812">Transmembrane</keyword>
<feature type="domain" description="G-protein coupled receptors family 1 profile" evidence="9">
    <location>
        <begin position="1"/>
        <end position="87"/>
    </location>
</feature>
<evidence type="ECO:0000256" key="1">
    <source>
        <dbReference type="ARBA" id="ARBA00004651"/>
    </source>
</evidence>